<keyword evidence="1" id="KW-0732">Signal</keyword>
<dbReference type="AlphaFoldDB" id="A0A0H3ZX52"/>
<reference evidence="2" key="1">
    <citation type="journal article" date="2015" name="MBio">
        <title>Eco-Evolutionary Dynamics of Episomes among Ecologically Cohesive Bacterial Populations.</title>
        <authorList>
            <person name="Xue H."/>
            <person name="Cordero O.X."/>
            <person name="Camas F.M."/>
            <person name="Trimble W."/>
            <person name="Meyer F."/>
            <person name="Guglielmini J."/>
            <person name="Rocha E.P."/>
            <person name="Polz M.F."/>
        </authorList>
    </citation>
    <scope>NUCLEOTIDE SEQUENCE</scope>
    <source>
        <strain evidence="2">FF_273</strain>
    </source>
</reference>
<accession>A0A0H3ZX52</accession>
<evidence type="ECO:0000256" key="1">
    <source>
        <dbReference type="SAM" id="SignalP"/>
    </source>
</evidence>
<sequence>MKSKLMIAALSAAFLLPAQPTYAASDDECAIWLCLPTGFPSGCGDAKSAFKKRIKKLKPPLPSFSSCLFSGDLPASTPSNDTDMSAKDGRAAYIPPRSVCVEWIRTNHWERCRKTEMIPSQIIKDTSCHINGKEGTSSPKYCTHTIRYVETFQNGQQYGETYYFDHAGNTYFEGALK</sequence>
<name>A0A0H3ZX52_9VIBR</name>
<evidence type="ECO:0000313" key="2">
    <source>
        <dbReference type="EMBL" id="AKN40875.1"/>
    </source>
</evidence>
<feature type="signal peptide" evidence="1">
    <location>
        <begin position="1"/>
        <end position="23"/>
    </location>
</feature>
<protein>
    <submittedName>
        <fullName evidence="2">TraL</fullName>
    </submittedName>
</protein>
<dbReference type="EMBL" id="KP795710">
    <property type="protein sequence ID" value="AKN40875.1"/>
    <property type="molecule type" value="Genomic_DNA"/>
</dbReference>
<feature type="chain" id="PRO_5005204590" evidence="1">
    <location>
        <begin position="24"/>
        <end position="177"/>
    </location>
</feature>
<proteinExistence type="predicted"/>
<organism evidence="2">
    <name type="scientific">Vibrio sp. FF_273</name>
    <dbReference type="NCBI Taxonomy" id="1652830"/>
    <lineage>
        <taxon>Bacteria</taxon>
        <taxon>Pseudomonadati</taxon>
        <taxon>Pseudomonadota</taxon>
        <taxon>Gammaproteobacteria</taxon>
        <taxon>Vibrionales</taxon>
        <taxon>Vibrionaceae</taxon>
        <taxon>Vibrio</taxon>
    </lineage>
</organism>